<reference evidence="3 4" key="1">
    <citation type="journal article" date="2010" name="Proc. Natl. Acad. Sci. U.S.A.">
        <title>Enigmatic, ultrasmall, uncultivated Archaea.</title>
        <authorList>
            <person name="Baker B.J."/>
            <person name="Comolli L.R."/>
            <person name="Dick G.J."/>
            <person name="Hauser L.J."/>
            <person name="Hyatt D."/>
            <person name="Dill B.D."/>
            <person name="Land M.L."/>
            <person name="Verberkmoes N.C."/>
            <person name="Hettich R.L."/>
            <person name="Banfield J.F."/>
        </authorList>
    </citation>
    <scope>NUCLEOTIDE SEQUENCE [LARGE SCALE GENOMIC DNA]</scope>
</reference>
<gene>
    <name evidence="3" type="ORF">BJBARM5_0026</name>
    <name evidence="2" type="ORF">BJBARM5_1034</name>
</gene>
<dbReference type="InterPro" id="IPR007138">
    <property type="entry name" value="ABM_dom"/>
</dbReference>
<dbReference type="AlphaFoldDB" id="D6GUA2"/>
<accession>D6GUA2</accession>
<dbReference type="Proteomes" id="UP000009376">
    <property type="component" value="Unassembled WGS sequence"/>
</dbReference>
<evidence type="ECO:0000313" key="3">
    <source>
        <dbReference type="EMBL" id="EFD93158.1"/>
    </source>
</evidence>
<keyword evidence="3" id="KW-0560">Oxidoreductase</keyword>
<keyword evidence="3" id="KW-0503">Monooxygenase</keyword>
<evidence type="ECO:0000313" key="4">
    <source>
        <dbReference type="Proteomes" id="UP000009376"/>
    </source>
</evidence>
<proteinExistence type="predicted"/>
<feature type="domain" description="ABM" evidence="1">
    <location>
        <begin position="2"/>
        <end position="92"/>
    </location>
</feature>
<evidence type="ECO:0000313" key="2">
    <source>
        <dbReference type="EMBL" id="EFD92233.1"/>
    </source>
</evidence>
<dbReference type="EMBL" id="GG745545">
    <property type="protein sequence ID" value="EFD93158.1"/>
    <property type="molecule type" value="Genomic_DNA"/>
</dbReference>
<dbReference type="Pfam" id="PF03992">
    <property type="entry name" value="ABM"/>
    <property type="match status" value="1"/>
</dbReference>
<dbReference type="PROSITE" id="PS51725">
    <property type="entry name" value="ABM"/>
    <property type="match status" value="1"/>
</dbReference>
<dbReference type="Gene3D" id="3.30.70.100">
    <property type="match status" value="1"/>
</dbReference>
<dbReference type="InterPro" id="IPR011008">
    <property type="entry name" value="Dimeric_a/b-barrel"/>
</dbReference>
<sequence>MINIGLYYKVKEGHESEFEERFNAAVSAIKEAGFGCTDARLYKEVSNPSEYMLYTEWEDTDGFRKFMQSDAYKQTVEAGKEIIEGHPKHRIFTENTEQKM</sequence>
<evidence type="ECO:0000259" key="1">
    <source>
        <dbReference type="PROSITE" id="PS51725"/>
    </source>
</evidence>
<dbReference type="SUPFAM" id="SSF54909">
    <property type="entry name" value="Dimeric alpha+beta barrel"/>
    <property type="match status" value="1"/>
</dbReference>
<name>D6GUA2_PARA5</name>
<protein>
    <submittedName>
        <fullName evidence="3">Antibiotic biosynthesis monooxygenase</fullName>
    </submittedName>
</protein>
<dbReference type="GO" id="GO:0004497">
    <property type="term" value="F:monooxygenase activity"/>
    <property type="evidence" value="ECO:0007669"/>
    <property type="project" value="UniProtKB-KW"/>
</dbReference>
<dbReference type="PANTHER" id="PTHR34474">
    <property type="entry name" value="SIGNAL TRANSDUCTION PROTEIN TRAP"/>
    <property type="match status" value="1"/>
</dbReference>
<dbReference type="InterPro" id="IPR050404">
    <property type="entry name" value="Heme-degrading_MO"/>
</dbReference>
<dbReference type="EMBL" id="GG745614">
    <property type="protein sequence ID" value="EFD92233.1"/>
    <property type="molecule type" value="Genomic_DNA"/>
</dbReference>
<organism evidence="3 4">
    <name type="scientific">Candidatus Parvarchaeum acidophilus ARMAN-5</name>
    <dbReference type="NCBI Taxonomy" id="662762"/>
    <lineage>
        <taxon>Archaea</taxon>
        <taxon>Candidatus Parvarchaeota</taxon>
        <taxon>Candidatus Parvarchaeum</taxon>
    </lineage>
</organism>
<dbReference type="PANTHER" id="PTHR34474:SF2">
    <property type="entry name" value="SIGNAL TRANSDUCTION PROTEIN TRAP"/>
    <property type="match status" value="1"/>
</dbReference>